<dbReference type="Proteomes" id="UP000078541">
    <property type="component" value="Unassembled WGS sequence"/>
</dbReference>
<keyword evidence="7" id="KW-0539">Nucleus</keyword>
<dbReference type="GO" id="GO:0046872">
    <property type="term" value="F:metal ion binding"/>
    <property type="evidence" value="ECO:0007669"/>
    <property type="project" value="UniProtKB-KW"/>
</dbReference>
<evidence type="ECO:0000256" key="5">
    <source>
        <dbReference type="ARBA" id="ARBA00022723"/>
    </source>
</evidence>
<protein>
    <recommendedName>
        <fullName evidence="8">DDE Tnp4 domain-containing protein</fullName>
    </recommendedName>
</protein>
<dbReference type="Pfam" id="PF13359">
    <property type="entry name" value="DDE_Tnp_4"/>
    <property type="match status" value="1"/>
</dbReference>
<evidence type="ECO:0000313" key="9">
    <source>
        <dbReference type="EMBL" id="KYN45411.1"/>
    </source>
</evidence>
<evidence type="ECO:0000259" key="8">
    <source>
        <dbReference type="Pfam" id="PF13359"/>
    </source>
</evidence>
<comment type="similarity">
    <text evidence="3">Belongs to the HARBI1 family.</text>
</comment>
<gene>
    <name evidence="9" type="ORF">ALC56_00105</name>
</gene>
<comment type="cofactor">
    <cofactor evidence="1">
        <name>a divalent metal cation</name>
        <dbReference type="ChEBI" id="CHEBI:60240"/>
    </cofactor>
</comment>
<dbReference type="AlphaFoldDB" id="A0A195FYA1"/>
<reference evidence="9 10" key="1">
    <citation type="submission" date="2016-03" db="EMBL/GenBank/DDBJ databases">
        <title>Trachymyrmex septentrionalis WGS genome.</title>
        <authorList>
            <person name="Nygaard S."/>
            <person name="Hu H."/>
            <person name="Boomsma J."/>
            <person name="Zhang G."/>
        </authorList>
    </citation>
    <scope>NUCLEOTIDE SEQUENCE [LARGE SCALE GENOMIC DNA]</scope>
    <source>
        <strain evidence="9">Tsep2-gDNA-1</strain>
        <tissue evidence="9">Whole body</tissue>
    </source>
</reference>
<dbReference type="STRING" id="34720.A0A195FYA1"/>
<dbReference type="GO" id="GO:0005634">
    <property type="term" value="C:nucleus"/>
    <property type="evidence" value="ECO:0007669"/>
    <property type="project" value="UniProtKB-SubCell"/>
</dbReference>
<dbReference type="PANTHER" id="PTHR22930:SF269">
    <property type="entry name" value="NUCLEASE HARBI1-LIKE PROTEIN"/>
    <property type="match status" value="1"/>
</dbReference>
<dbReference type="GO" id="GO:0016787">
    <property type="term" value="F:hydrolase activity"/>
    <property type="evidence" value="ECO:0007669"/>
    <property type="project" value="UniProtKB-KW"/>
</dbReference>
<evidence type="ECO:0000256" key="7">
    <source>
        <dbReference type="ARBA" id="ARBA00023242"/>
    </source>
</evidence>
<proteinExistence type="inferred from homology"/>
<evidence type="ECO:0000313" key="10">
    <source>
        <dbReference type="Proteomes" id="UP000078541"/>
    </source>
</evidence>
<keyword evidence="4" id="KW-0540">Nuclease</keyword>
<evidence type="ECO:0000256" key="4">
    <source>
        <dbReference type="ARBA" id="ARBA00022722"/>
    </source>
</evidence>
<organism evidence="9 10">
    <name type="scientific">Trachymyrmex septentrionalis</name>
    <dbReference type="NCBI Taxonomy" id="34720"/>
    <lineage>
        <taxon>Eukaryota</taxon>
        <taxon>Metazoa</taxon>
        <taxon>Ecdysozoa</taxon>
        <taxon>Arthropoda</taxon>
        <taxon>Hexapoda</taxon>
        <taxon>Insecta</taxon>
        <taxon>Pterygota</taxon>
        <taxon>Neoptera</taxon>
        <taxon>Endopterygota</taxon>
        <taxon>Hymenoptera</taxon>
        <taxon>Apocrita</taxon>
        <taxon>Aculeata</taxon>
        <taxon>Formicoidea</taxon>
        <taxon>Formicidae</taxon>
        <taxon>Myrmicinae</taxon>
        <taxon>Trachymyrmex</taxon>
    </lineage>
</organism>
<comment type="subcellular location">
    <subcellularLocation>
        <location evidence="2">Nucleus</location>
    </subcellularLocation>
</comment>
<dbReference type="GO" id="GO:0004518">
    <property type="term" value="F:nuclease activity"/>
    <property type="evidence" value="ECO:0007669"/>
    <property type="project" value="UniProtKB-KW"/>
</dbReference>
<keyword evidence="10" id="KW-1185">Reference proteome</keyword>
<evidence type="ECO:0000256" key="3">
    <source>
        <dbReference type="ARBA" id="ARBA00006958"/>
    </source>
</evidence>
<dbReference type="EMBL" id="KQ981161">
    <property type="protein sequence ID" value="KYN45411.1"/>
    <property type="molecule type" value="Genomic_DNA"/>
</dbReference>
<keyword evidence="6" id="KW-0378">Hydrolase</keyword>
<dbReference type="InterPro" id="IPR045249">
    <property type="entry name" value="HARBI1-like"/>
</dbReference>
<evidence type="ECO:0000256" key="2">
    <source>
        <dbReference type="ARBA" id="ARBA00004123"/>
    </source>
</evidence>
<sequence length="283" mass="32434">GETQESLSMSFRLGQSTVSGIIREVCAALITFLKDDYLRFPNSEDEWRVAKLILPLNSRFLYNYKGEFMIILLAIIDTNLRFIFIDVGTNRRISDSGVWNKCTLKSMLDNNEIKFPKASSLPNSNVSFPFVLVGDEGFPLSTKLLIPYPRIQSSGRKDRRIFNYRLSRARRTSENDFGVYNTRFQIFRSPIRYDPDIATLITQCCCVLHNFLRSKEIGRLLCTSESMLDTEDVYSRVVRPGEWREKSVGGTNFVHQGGNRHSNAVIHLRNEWCAYFNSTGAAP</sequence>
<keyword evidence="5" id="KW-0479">Metal-binding</keyword>
<evidence type="ECO:0000256" key="6">
    <source>
        <dbReference type="ARBA" id="ARBA00022801"/>
    </source>
</evidence>
<evidence type="ECO:0000256" key="1">
    <source>
        <dbReference type="ARBA" id="ARBA00001968"/>
    </source>
</evidence>
<feature type="non-terminal residue" evidence="9">
    <location>
        <position position="1"/>
    </location>
</feature>
<dbReference type="PANTHER" id="PTHR22930">
    <property type="match status" value="1"/>
</dbReference>
<dbReference type="InterPro" id="IPR027806">
    <property type="entry name" value="HARBI1_dom"/>
</dbReference>
<feature type="domain" description="DDE Tnp4" evidence="8">
    <location>
        <begin position="59"/>
        <end position="210"/>
    </location>
</feature>
<name>A0A195FYA1_9HYME</name>
<accession>A0A195FYA1</accession>